<evidence type="ECO:0000256" key="1">
    <source>
        <dbReference type="ARBA" id="ARBA00004365"/>
    </source>
</evidence>
<dbReference type="InterPro" id="IPR049119">
    <property type="entry name" value="FlgK_D2-like"/>
</dbReference>
<keyword evidence="6 7" id="KW-0975">Bacterial flagellum</keyword>
<dbReference type="RefSeq" id="WP_286293853.1">
    <property type="nucleotide sequence ID" value="NZ_AP024718.1"/>
</dbReference>
<dbReference type="InterPro" id="IPR002371">
    <property type="entry name" value="FlgK"/>
</dbReference>
<dbReference type="GO" id="GO:0005576">
    <property type="term" value="C:extracellular region"/>
    <property type="evidence" value="ECO:0007669"/>
    <property type="project" value="UniProtKB-SubCell"/>
</dbReference>
<dbReference type="PANTHER" id="PTHR30033:SF1">
    <property type="entry name" value="FLAGELLAR HOOK-ASSOCIATED PROTEIN 1"/>
    <property type="match status" value="1"/>
</dbReference>
<feature type="domain" description="Flagellar basal-body/hook protein C-terminal" evidence="9">
    <location>
        <begin position="504"/>
        <end position="547"/>
    </location>
</feature>
<reference evidence="13" key="1">
    <citation type="journal article" date="2024" name="Int. J. Syst. Evol. Microbiol.">
        <title>Methylomarinovum tepidoasis sp. nov., a moderately thermophilic methanotroph of the family Methylothermaceae isolated from a deep-sea hydrothermal field.</title>
        <authorList>
            <person name="Hirayama H."/>
            <person name="Takaki Y."/>
            <person name="Abe M."/>
            <person name="Miyazaki M."/>
            <person name="Uematsu K."/>
            <person name="Matsui Y."/>
            <person name="Takai K."/>
        </authorList>
    </citation>
    <scope>NUCLEOTIDE SEQUENCE [LARGE SCALE GENOMIC DNA]</scope>
    <source>
        <strain evidence="13">IN45</strain>
    </source>
</reference>
<sequence length="552" mass="59064">MGSAILDIATSALRVTQRALDTTGHNIANVNTEGYSRQRTEVGTREPQFSGAGYFGTGVQTTAIRRAYDEFLDTRLRKATTGFAEVDRYYAMTRQIDNIVADPDVGMASAMKNFFNAVHTVADDPTSIPGRQTLLTEAATLTDRFNLLDNRLKEIDAQTQRDLRNLVAEVNATAGEIAQLNQKIVYELARSQGKPPNDLLDRRDLLIQQLAEKIDVTPVPQDNGAVSVFIGNGQNLVSDSRTSTLGLKPNDLDPNRQEVTLTTGGVTTTITQTLSGGELGGLMRFREEVLIPTQNKLGRLAAGLALRFNDLHAKGYDLDGNTNLNFFSPPTIPVLKNASGNITATYAADASGNHTVQNLQASDYLLEYDGASYTLTRLSDRTQTTLTGFPATIDGITIDLDAASPPVAGDRFLIRPTADAAGQIATDLTDPRRIAAAANDTSGGAIGDNATALELAGLESSKLLLGGKATLQDAYSQAVAEVGTLARAAEISRSAHETVKEQAQQARAEVSSVNLDEEAANLVKYQQAYQAAAQVVATATQTFDTLIGAIRR</sequence>
<accession>A0AAU9CH20</accession>
<dbReference type="GO" id="GO:0005198">
    <property type="term" value="F:structural molecule activity"/>
    <property type="evidence" value="ECO:0007669"/>
    <property type="project" value="UniProtKB-UniRule"/>
</dbReference>
<comment type="similarity">
    <text evidence="3 7">Belongs to the flagella basal body rod proteins family.</text>
</comment>
<dbReference type="Pfam" id="PF22638">
    <property type="entry name" value="FlgK_D1"/>
    <property type="match status" value="1"/>
</dbReference>
<keyword evidence="5 7" id="KW-0964">Secreted</keyword>
<dbReference type="Pfam" id="PF21158">
    <property type="entry name" value="flgK_1st_1"/>
    <property type="match status" value="1"/>
</dbReference>
<dbReference type="EMBL" id="AP024718">
    <property type="protein sequence ID" value="BCX88641.1"/>
    <property type="molecule type" value="Genomic_DNA"/>
</dbReference>
<feature type="domain" description="Flagellar hook-associated protein FlgK helical" evidence="11">
    <location>
        <begin position="94"/>
        <end position="327"/>
    </location>
</feature>
<comment type="subcellular location">
    <subcellularLocation>
        <location evidence="1 7">Bacterial flagellum</location>
    </subcellularLocation>
    <subcellularLocation>
        <location evidence="2 7">Secreted</location>
    </subcellularLocation>
</comment>
<evidence type="ECO:0000313" key="12">
    <source>
        <dbReference type="EMBL" id="BCX88641.1"/>
    </source>
</evidence>
<evidence type="ECO:0000256" key="7">
    <source>
        <dbReference type="RuleBase" id="RU362065"/>
    </source>
</evidence>
<dbReference type="AlphaFoldDB" id="A0AAU9CH20"/>
<feature type="domain" description="Flagellar basal body rod protein N-terminal" evidence="8">
    <location>
        <begin position="6"/>
        <end position="35"/>
    </location>
</feature>
<evidence type="ECO:0000256" key="3">
    <source>
        <dbReference type="ARBA" id="ARBA00009677"/>
    </source>
</evidence>
<gene>
    <name evidence="7" type="primary">flgK</name>
    <name evidence="12" type="ORF">MIN45_P1010</name>
</gene>
<dbReference type="Proteomes" id="UP001321450">
    <property type="component" value="Chromosome"/>
</dbReference>
<evidence type="ECO:0000256" key="5">
    <source>
        <dbReference type="ARBA" id="ARBA00022525"/>
    </source>
</evidence>
<evidence type="ECO:0000256" key="2">
    <source>
        <dbReference type="ARBA" id="ARBA00004613"/>
    </source>
</evidence>
<protein>
    <recommendedName>
        <fullName evidence="4 7">Flagellar hook-associated protein 1</fullName>
        <shortName evidence="7">HAP1</shortName>
    </recommendedName>
</protein>
<evidence type="ECO:0000259" key="10">
    <source>
        <dbReference type="Pfam" id="PF21158"/>
    </source>
</evidence>
<evidence type="ECO:0000259" key="8">
    <source>
        <dbReference type="Pfam" id="PF00460"/>
    </source>
</evidence>
<dbReference type="GO" id="GO:0009424">
    <property type="term" value="C:bacterial-type flagellum hook"/>
    <property type="evidence" value="ECO:0007669"/>
    <property type="project" value="UniProtKB-UniRule"/>
</dbReference>
<evidence type="ECO:0000313" key="13">
    <source>
        <dbReference type="Proteomes" id="UP001321450"/>
    </source>
</evidence>
<evidence type="ECO:0000259" key="9">
    <source>
        <dbReference type="Pfam" id="PF06429"/>
    </source>
</evidence>
<dbReference type="InterPro" id="IPR001444">
    <property type="entry name" value="Flag_bb_rod_N"/>
</dbReference>
<dbReference type="Pfam" id="PF00460">
    <property type="entry name" value="Flg_bb_rod"/>
    <property type="match status" value="1"/>
</dbReference>
<organism evidence="12 13">
    <name type="scientific">Methylomarinovum tepidoasis</name>
    <dbReference type="NCBI Taxonomy" id="2840183"/>
    <lineage>
        <taxon>Bacteria</taxon>
        <taxon>Pseudomonadati</taxon>
        <taxon>Pseudomonadota</taxon>
        <taxon>Gammaproteobacteria</taxon>
        <taxon>Methylococcales</taxon>
        <taxon>Methylothermaceae</taxon>
        <taxon>Methylomarinovum</taxon>
    </lineage>
</organism>
<feature type="domain" description="Flagellar hook-associated protein 1 D2-like" evidence="10">
    <location>
        <begin position="356"/>
        <end position="416"/>
    </location>
</feature>
<dbReference type="Pfam" id="PF06429">
    <property type="entry name" value="Flg_bbr_C"/>
    <property type="match status" value="1"/>
</dbReference>
<dbReference type="KEGG" id="meiy:MIN45_P1010"/>
<evidence type="ECO:0000259" key="11">
    <source>
        <dbReference type="Pfam" id="PF22638"/>
    </source>
</evidence>
<dbReference type="GO" id="GO:0044780">
    <property type="term" value="P:bacterial-type flagellum assembly"/>
    <property type="evidence" value="ECO:0007669"/>
    <property type="project" value="InterPro"/>
</dbReference>
<dbReference type="NCBIfam" id="TIGR02492">
    <property type="entry name" value="flgK_ends"/>
    <property type="match status" value="1"/>
</dbReference>
<dbReference type="PANTHER" id="PTHR30033">
    <property type="entry name" value="FLAGELLAR HOOK-ASSOCIATED PROTEIN 1"/>
    <property type="match status" value="1"/>
</dbReference>
<name>A0AAU9CH20_9GAMM</name>
<keyword evidence="12" id="KW-0966">Cell projection</keyword>
<keyword evidence="12" id="KW-0282">Flagellum</keyword>
<evidence type="ECO:0000256" key="4">
    <source>
        <dbReference type="ARBA" id="ARBA00016244"/>
    </source>
</evidence>
<keyword evidence="13" id="KW-1185">Reference proteome</keyword>
<keyword evidence="12" id="KW-0969">Cilium</keyword>
<dbReference type="InterPro" id="IPR053927">
    <property type="entry name" value="FlgK_helical"/>
</dbReference>
<dbReference type="SUPFAM" id="SSF64518">
    <property type="entry name" value="Phase 1 flagellin"/>
    <property type="match status" value="1"/>
</dbReference>
<evidence type="ECO:0000256" key="6">
    <source>
        <dbReference type="ARBA" id="ARBA00023143"/>
    </source>
</evidence>
<dbReference type="InterPro" id="IPR010930">
    <property type="entry name" value="Flg_bb/hook_C_dom"/>
</dbReference>
<dbReference type="PRINTS" id="PR01005">
    <property type="entry name" value="FLGHOOKAP1"/>
</dbReference>
<proteinExistence type="inferred from homology"/>